<organism evidence="2 3">
    <name type="scientific">Hyalella azteca</name>
    <name type="common">Amphipod</name>
    <dbReference type="NCBI Taxonomy" id="294128"/>
    <lineage>
        <taxon>Eukaryota</taxon>
        <taxon>Metazoa</taxon>
        <taxon>Ecdysozoa</taxon>
        <taxon>Arthropoda</taxon>
        <taxon>Crustacea</taxon>
        <taxon>Multicrustacea</taxon>
        <taxon>Malacostraca</taxon>
        <taxon>Eumalacostraca</taxon>
        <taxon>Peracarida</taxon>
        <taxon>Amphipoda</taxon>
        <taxon>Senticaudata</taxon>
        <taxon>Talitrida</taxon>
        <taxon>Talitroidea</taxon>
        <taxon>Hyalellidae</taxon>
        <taxon>Hyalella</taxon>
    </lineage>
</organism>
<dbReference type="AlphaFoldDB" id="A0A8B7NC39"/>
<dbReference type="OrthoDB" id="26838at2759"/>
<dbReference type="Gene3D" id="3.30.420.10">
    <property type="entry name" value="Ribonuclease H-like superfamily/Ribonuclease H"/>
    <property type="match status" value="1"/>
</dbReference>
<sequence>MQLPLKPISKSLMLWSEPRENESTALVPHGTSHSRITQLVQTAPPGFQMQPPLQLSMTQLMSLGSCVLGWQVLVQGKEGSYIGYICWMLHHCGRLGLEEASNPATGIKRVGLLLLHYRHIDSVTLLARRANDPRKYMPNKSNVIEEKRGRSLLMKKLVRPHLMDTSDDNDDTDDDEPRPPLPPPVLRVRRPHSWTIIDAMDASYFDAVVAIMSEERVGVAPVGERLGRWGALAWLVVATTHTVYLFDVATIGLQALLFGTDKKRGKRDEPRAAGVGAAAHNVAEDVASDSAYAPRGPVNEVHDAAGNVNGPVNGVLDAAGTVNGPVNGVLDAARNVNGPVNGVCDAAGNVNGPVNGGLNAAGNVNGPVNGVCDAAGNVNGPVNGVCDAAGNVNGPVNGVLDAAGNVNGPVNGVRDAAGNVNGPVNGVLDAAGNVNRPVNGVLDAAGNINRPVNGGLNAAGNVTGPVNGVRDAAGDVRGSRAEVTSEEPGRHIEIKNERSDCSSNVSDIFVASQDYTKDEPQLPRVSGAGIRYLGHVLEDPGVEIVVHDARNLQDLLLHQAHLVLKNVFDTQAAEIYLHVIQEKGKCPAFVPLLSTLLLRRLRLSPRHLLYDRILRRNAGDSSVFFERPMSEETLESLASSAMFLCELRALQMRDVLVDLAQLTTVHMFAHAEKDDVMRVRVEEHVVPESVQRLGRVTVLNYTGCAKTRL</sequence>
<feature type="region of interest" description="Disordered" evidence="1">
    <location>
        <begin position="163"/>
        <end position="185"/>
    </location>
</feature>
<dbReference type="GeneID" id="108668403"/>
<dbReference type="GO" id="GO:0034587">
    <property type="term" value="P:piRNA processing"/>
    <property type="evidence" value="ECO:0007669"/>
    <property type="project" value="TreeGrafter"/>
</dbReference>
<name>A0A8B7NC39_HYAAZ</name>
<dbReference type="InterPro" id="IPR052144">
    <property type="entry name" value="piRNA_biogenesis_EXD1"/>
</dbReference>
<dbReference type="InterPro" id="IPR012337">
    <property type="entry name" value="RNaseH-like_sf"/>
</dbReference>
<evidence type="ECO:0000313" key="2">
    <source>
        <dbReference type="Proteomes" id="UP000694843"/>
    </source>
</evidence>
<dbReference type="KEGG" id="hazt:108668403"/>
<dbReference type="GO" id="GO:1990923">
    <property type="term" value="C:PET complex"/>
    <property type="evidence" value="ECO:0007669"/>
    <property type="project" value="TreeGrafter"/>
</dbReference>
<dbReference type="PANTHER" id="PTHR46628:SF1">
    <property type="entry name" value="PIRNA BIOGENESIS PROTEIN EXD1"/>
    <property type="match status" value="1"/>
</dbReference>
<evidence type="ECO:0000256" key="1">
    <source>
        <dbReference type="SAM" id="MobiDB-lite"/>
    </source>
</evidence>
<keyword evidence="2" id="KW-1185">Reference proteome</keyword>
<accession>A0A8B7NC39</accession>
<dbReference type="Proteomes" id="UP000694843">
    <property type="component" value="Unplaced"/>
</dbReference>
<dbReference type="RefSeq" id="XP_018011106.1">
    <property type="nucleotide sequence ID" value="XM_018155617.2"/>
</dbReference>
<evidence type="ECO:0000313" key="3">
    <source>
        <dbReference type="RefSeq" id="XP_018011106.1"/>
    </source>
</evidence>
<gene>
    <name evidence="3" type="primary">LOC108668403</name>
</gene>
<dbReference type="InterPro" id="IPR036397">
    <property type="entry name" value="RNaseH_sf"/>
</dbReference>
<feature type="compositionally biased region" description="Acidic residues" evidence="1">
    <location>
        <begin position="165"/>
        <end position="176"/>
    </location>
</feature>
<dbReference type="PANTHER" id="PTHR46628">
    <property type="entry name" value="PIRNA BIOGENESIS PROTEIN EXD1"/>
    <property type="match status" value="1"/>
</dbReference>
<proteinExistence type="predicted"/>
<dbReference type="SUPFAM" id="SSF58104">
    <property type="entry name" value="Methyl-accepting chemotaxis protein (MCP) signaling domain"/>
    <property type="match status" value="1"/>
</dbReference>
<protein>
    <submittedName>
        <fullName evidence="3">Uncharacterized protein LOC108668403 isoform X1</fullName>
    </submittedName>
</protein>
<reference evidence="3" key="1">
    <citation type="submission" date="2025-08" db="UniProtKB">
        <authorList>
            <consortium name="RefSeq"/>
        </authorList>
    </citation>
    <scope>IDENTIFICATION</scope>
    <source>
        <tissue evidence="3">Whole organism</tissue>
    </source>
</reference>
<dbReference type="SUPFAM" id="SSF53098">
    <property type="entry name" value="Ribonuclease H-like"/>
    <property type="match status" value="1"/>
</dbReference>
<dbReference type="GO" id="GO:0003676">
    <property type="term" value="F:nucleic acid binding"/>
    <property type="evidence" value="ECO:0007669"/>
    <property type="project" value="InterPro"/>
</dbReference>